<gene>
    <name evidence="1" type="ORF">CEV32_3923</name>
</gene>
<comment type="caution">
    <text evidence="1">The sequence shown here is derived from an EMBL/GenBank/DDBJ whole genome shotgun (WGS) entry which is preliminary data.</text>
</comment>
<dbReference type="Proteomes" id="UP000216345">
    <property type="component" value="Unassembled WGS sequence"/>
</dbReference>
<proteinExistence type="predicted"/>
<evidence type="ECO:0000313" key="1">
    <source>
        <dbReference type="EMBL" id="OYR17311.1"/>
    </source>
</evidence>
<dbReference type="EMBL" id="NNRK01000020">
    <property type="protein sequence ID" value="OYR17311.1"/>
    <property type="molecule type" value="Genomic_DNA"/>
</dbReference>
<accession>A0A256FSA8</accession>
<dbReference type="OrthoDB" id="8448772at2"/>
<protein>
    <submittedName>
        <fullName evidence="1">Uncharacterized protein</fullName>
    </submittedName>
</protein>
<organism evidence="1 2">
    <name type="scientific">Brucella rhizosphaerae</name>
    <dbReference type="NCBI Taxonomy" id="571254"/>
    <lineage>
        <taxon>Bacteria</taxon>
        <taxon>Pseudomonadati</taxon>
        <taxon>Pseudomonadota</taxon>
        <taxon>Alphaproteobacteria</taxon>
        <taxon>Hyphomicrobiales</taxon>
        <taxon>Brucellaceae</taxon>
        <taxon>Brucella/Ochrobactrum group</taxon>
        <taxon>Brucella</taxon>
    </lineage>
</organism>
<reference evidence="1 2" key="1">
    <citation type="submission" date="2017-07" db="EMBL/GenBank/DDBJ databases">
        <title>Phylogenetic study on the rhizospheric bacterium Ochrobactrum sp. A44.</title>
        <authorList>
            <person name="Krzyzanowska D.M."/>
            <person name="Ossowicki A."/>
            <person name="Rajewska M."/>
            <person name="Maciag T."/>
            <person name="Kaczynski Z."/>
            <person name="Czerwicka M."/>
            <person name="Jafra S."/>
        </authorList>
    </citation>
    <scope>NUCLEOTIDE SEQUENCE [LARGE SCALE GENOMIC DNA]</scope>
    <source>
        <strain evidence="1 2">PR17</strain>
    </source>
</reference>
<evidence type="ECO:0000313" key="2">
    <source>
        <dbReference type="Proteomes" id="UP000216345"/>
    </source>
</evidence>
<keyword evidence="2" id="KW-1185">Reference proteome</keyword>
<dbReference type="RefSeq" id="WP_094574634.1">
    <property type="nucleotide sequence ID" value="NZ_JBHEEL010000012.1"/>
</dbReference>
<dbReference type="AlphaFoldDB" id="A0A256FSA8"/>
<name>A0A256FSA8_9HYPH</name>
<sequence length="86" mass="9448">MDAIADTLDWRDETNVVDLGDNGPTKRLLDMSSLAEDPRRIVDYEPQDVDDAIGKLVYLAASLISGRITLARGEMASVLKSVDKKL</sequence>